<feature type="domain" description="PDZ" evidence="4">
    <location>
        <begin position="157"/>
        <end position="236"/>
    </location>
</feature>
<protein>
    <submittedName>
        <fullName evidence="5">Periplasmic pH-dependent serine endoprotease DegQ</fullName>
        <ecNumber evidence="5">3.4.21.107</ecNumber>
    </submittedName>
</protein>
<dbReference type="InterPro" id="IPR001478">
    <property type="entry name" value="PDZ"/>
</dbReference>
<dbReference type="SUPFAM" id="SSF50156">
    <property type="entry name" value="PDZ domain-like"/>
    <property type="match status" value="2"/>
</dbReference>
<dbReference type="InterPro" id="IPR051201">
    <property type="entry name" value="Chloro_Bact_Ser_Proteases"/>
</dbReference>
<proteinExistence type="predicted"/>
<dbReference type="Gene3D" id="2.30.42.10">
    <property type="match status" value="2"/>
</dbReference>
<feature type="signal peptide" evidence="3">
    <location>
        <begin position="1"/>
        <end position="27"/>
    </location>
</feature>
<evidence type="ECO:0000259" key="4">
    <source>
        <dbReference type="PROSITE" id="PS50106"/>
    </source>
</evidence>
<dbReference type="KEGG" id="knv:Pan216_15650"/>
<keyword evidence="3" id="KW-0732">Signal</keyword>
<gene>
    <name evidence="5" type="primary">degQ</name>
    <name evidence="5" type="ORF">Pan216_15650</name>
</gene>
<dbReference type="GO" id="GO:0008233">
    <property type="term" value="F:peptidase activity"/>
    <property type="evidence" value="ECO:0007669"/>
    <property type="project" value="UniProtKB-KW"/>
</dbReference>
<keyword evidence="2 5" id="KW-0378">Hydrolase</keyword>
<accession>A0A518B171</accession>
<evidence type="ECO:0000256" key="3">
    <source>
        <dbReference type="SAM" id="SignalP"/>
    </source>
</evidence>
<dbReference type="CDD" id="cd06779">
    <property type="entry name" value="cpPDZ_Deg_HtrA-like"/>
    <property type="match status" value="1"/>
</dbReference>
<dbReference type="OrthoDB" id="291337at2"/>
<evidence type="ECO:0000313" key="5">
    <source>
        <dbReference type="EMBL" id="QDU60715.1"/>
    </source>
</evidence>
<dbReference type="GO" id="GO:0006508">
    <property type="term" value="P:proteolysis"/>
    <property type="evidence" value="ECO:0007669"/>
    <property type="project" value="UniProtKB-KW"/>
</dbReference>
<dbReference type="RefSeq" id="WP_145256991.1">
    <property type="nucleotide sequence ID" value="NZ_CP036279.1"/>
</dbReference>
<feature type="chain" id="PRO_5022003964" evidence="3">
    <location>
        <begin position="28"/>
        <end position="312"/>
    </location>
</feature>
<feature type="domain" description="PDZ" evidence="4">
    <location>
        <begin position="23"/>
        <end position="108"/>
    </location>
</feature>
<dbReference type="InterPro" id="IPR036034">
    <property type="entry name" value="PDZ_sf"/>
</dbReference>
<dbReference type="SMART" id="SM00228">
    <property type="entry name" value="PDZ"/>
    <property type="match status" value="2"/>
</dbReference>
<dbReference type="EMBL" id="CP036279">
    <property type="protein sequence ID" value="QDU60715.1"/>
    <property type="molecule type" value="Genomic_DNA"/>
</dbReference>
<evidence type="ECO:0000313" key="6">
    <source>
        <dbReference type="Proteomes" id="UP000317093"/>
    </source>
</evidence>
<dbReference type="EC" id="3.4.21.107" evidence="5"/>
<dbReference type="AlphaFoldDB" id="A0A518B171"/>
<dbReference type="PROSITE" id="PS50106">
    <property type="entry name" value="PDZ"/>
    <property type="match status" value="2"/>
</dbReference>
<sequence length="312" mass="32375" precursor="true">MLKKTFLLLAAGALMIPAGIYPATALAAAKARRFLGIGGNDAAVGSERQGVFVSRVAPDSPAEKAGLLPGDIITAVEGTPIANFRELVANLSQVDVGKTVNLSIWRGGQEMKVAATLAAMPEGLSQPDARLAPQAQGWPLGGQAFSVPAVEPRPMIGVQLQDLSDALRKRLGLEDQAGALVADVIANSPAAKAGLESPDLISGVDGTPVTSPQELSEILATKKPGEAVTLGIVRDGESKEVSVTLEEMRLPARRTIPPSAPQMAPGFGAPLGGNAMPFTVVPTQELNALRQRVADLEKQVKDLHQQLGSEGN</sequence>
<dbReference type="PANTHER" id="PTHR43343">
    <property type="entry name" value="PEPTIDASE S12"/>
    <property type="match status" value="1"/>
</dbReference>
<keyword evidence="6" id="KW-1185">Reference proteome</keyword>
<evidence type="ECO:0000256" key="1">
    <source>
        <dbReference type="ARBA" id="ARBA00022670"/>
    </source>
</evidence>
<dbReference type="PANTHER" id="PTHR43343:SF3">
    <property type="entry name" value="PROTEASE DO-LIKE 8, CHLOROPLASTIC"/>
    <property type="match status" value="1"/>
</dbReference>
<keyword evidence="1 5" id="KW-0645">Protease</keyword>
<reference evidence="5 6" key="1">
    <citation type="submission" date="2019-02" db="EMBL/GenBank/DDBJ databases">
        <title>Deep-cultivation of Planctomycetes and their phenomic and genomic characterization uncovers novel biology.</title>
        <authorList>
            <person name="Wiegand S."/>
            <person name="Jogler M."/>
            <person name="Boedeker C."/>
            <person name="Pinto D."/>
            <person name="Vollmers J."/>
            <person name="Rivas-Marin E."/>
            <person name="Kohn T."/>
            <person name="Peeters S.H."/>
            <person name="Heuer A."/>
            <person name="Rast P."/>
            <person name="Oberbeckmann S."/>
            <person name="Bunk B."/>
            <person name="Jeske O."/>
            <person name="Meyerdierks A."/>
            <person name="Storesund J.E."/>
            <person name="Kallscheuer N."/>
            <person name="Luecker S."/>
            <person name="Lage O.M."/>
            <person name="Pohl T."/>
            <person name="Merkel B.J."/>
            <person name="Hornburger P."/>
            <person name="Mueller R.-W."/>
            <person name="Bruemmer F."/>
            <person name="Labrenz M."/>
            <person name="Spormann A.M."/>
            <person name="Op den Camp H."/>
            <person name="Overmann J."/>
            <person name="Amann R."/>
            <person name="Jetten M.S.M."/>
            <person name="Mascher T."/>
            <person name="Medema M.H."/>
            <person name="Devos D.P."/>
            <person name="Kaster A.-K."/>
            <person name="Ovreas L."/>
            <person name="Rohde M."/>
            <person name="Galperin M.Y."/>
            <person name="Jogler C."/>
        </authorList>
    </citation>
    <scope>NUCLEOTIDE SEQUENCE [LARGE SCALE GENOMIC DNA]</scope>
    <source>
        <strain evidence="5 6">Pan216</strain>
    </source>
</reference>
<evidence type="ECO:0000256" key="2">
    <source>
        <dbReference type="ARBA" id="ARBA00022801"/>
    </source>
</evidence>
<dbReference type="Proteomes" id="UP000317093">
    <property type="component" value="Chromosome"/>
</dbReference>
<dbReference type="Pfam" id="PF13180">
    <property type="entry name" value="PDZ_2"/>
    <property type="match status" value="2"/>
</dbReference>
<organism evidence="5 6">
    <name type="scientific">Kolteria novifilia</name>
    <dbReference type="NCBI Taxonomy" id="2527975"/>
    <lineage>
        <taxon>Bacteria</taxon>
        <taxon>Pseudomonadati</taxon>
        <taxon>Planctomycetota</taxon>
        <taxon>Planctomycetia</taxon>
        <taxon>Kolteriales</taxon>
        <taxon>Kolteriaceae</taxon>
        <taxon>Kolteria</taxon>
    </lineage>
</organism>
<name>A0A518B171_9BACT</name>